<protein>
    <submittedName>
        <fullName evidence="1">Guanylate kinase</fullName>
    </submittedName>
</protein>
<sequence length="83" mass="9114">MAIVANHGTTLSANPTNCVGLAKSIQPLRREVMSLMQLYINLRCVCGNYNTASQAGPCLLPMWEKVDWRAAPRRLRGAGRSGR</sequence>
<evidence type="ECO:0000313" key="1">
    <source>
        <dbReference type="EMBL" id="CAH2402253.1"/>
    </source>
</evidence>
<name>A0ABM9DZM7_9HYPH</name>
<keyword evidence="1" id="KW-0418">Kinase</keyword>
<gene>
    <name evidence="1" type="ORF">MES5069_300023</name>
</gene>
<comment type="caution">
    <text evidence="1">The sequence shown here is derived from an EMBL/GenBank/DDBJ whole genome shotgun (WGS) entry which is preliminary data.</text>
</comment>
<dbReference type="GO" id="GO:0016301">
    <property type="term" value="F:kinase activity"/>
    <property type="evidence" value="ECO:0007669"/>
    <property type="project" value="UniProtKB-KW"/>
</dbReference>
<accession>A0ABM9DZM7</accession>
<proteinExistence type="predicted"/>
<reference evidence="1 2" key="1">
    <citation type="submission" date="2022-03" db="EMBL/GenBank/DDBJ databases">
        <authorList>
            <person name="Brunel B."/>
        </authorList>
    </citation>
    <scope>NUCLEOTIDE SEQUENCE [LARGE SCALE GENOMIC DNA]</scope>
    <source>
        <strain evidence="1">STM5069sample</strain>
    </source>
</reference>
<keyword evidence="1" id="KW-0808">Transferase</keyword>
<dbReference type="EMBL" id="CAKXZT010000125">
    <property type="protein sequence ID" value="CAH2402253.1"/>
    <property type="molecule type" value="Genomic_DNA"/>
</dbReference>
<keyword evidence="2" id="KW-1185">Reference proteome</keyword>
<evidence type="ECO:0000313" key="2">
    <source>
        <dbReference type="Proteomes" id="UP001153050"/>
    </source>
</evidence>
<dbReference type="Proteomes" id="UP001153050">
    <property type="component" value="Unassembled WGS sequence"/>
</dbReference>
<organism evidence="1 2">
    <name type="scientific">Mesorhizobium escarrei</name>
    <dbReference type="NCBI Taxonomy" id="666018"/>
    <lineage>
        <taxon>Bacteria</taxon>
        <taxon>Pseudomonadati</taxon>
        <taxon>Pseudomonadota</taxon>
        <taxon>Alphaproteobacteria</taxon>
        <taxon>Hyphomicrobiales</taxon>
        <taxon>Phyllobacteriaceae</taxon>
        <taxon>Mesorhizobium</taxon>
    </lineage>
</organism>